<reference evidence="13" key="1">
    <citation type="submission" date="2018-02" db="EMBL/GenBank/DDBJ databases">
        <authorList>
            <person name="Clavel T."/>
            <person name="Strowig T."/>
        </authorList>
    </citation>
    <scope>NUCLEOTIDE SEQUENCE [LARGE SCALE GENOMIC DNA]</scope>
    <source>
        <strain evidence="13">DSM 103720</strain>
    </source>
</reference>
<keyword evidence="11" id="KW-0479">Metal-binding</keyword>
<sequence length="125" mass="13047">MNLTDFLIVFLGSGLGGVCRYGLSHVIQTNAGAAAFPWGTFAVNMAGCLLIGLIYGFAEKSDLLSPELRLLATVGFCGGFTTFSTFVNENYLLLGMSEGIVAIAYALASLAVGLGCVYAGHLLVR</sequence>
<dbReference type="HAMAP" id="MF_00454">
    <property type="entry name" value="FluC"/>
    <property type="match status" value="1"/>
</dbReference>
<keyword evidence="4 11" id="KW-0812">Transmembrane</keyword>
<evidence type="ECO:0000256" key="9">
    <source>
        <dbReference type="ARBA" id="ARBA00035120"/>
    </source>
</evidence>
<comment type="caution">
    <text evidence="12">The sequence shown here is derived from an EMBL/GenBank/DDBJ whole genome shotgun (WGS) entry which is preliminary data.</text>
</comment>
<comment type="similarity">
    <text evidence="9 11">Belongs to the fluoride channel Fluc/FEX (TC 1.A.43) family.</text>
</comment>
<feature type="binding site" evidence="11">
    <location>
        <position position="81"/>
    </location>
    <ligand>
        <name>Na(+)</name>
        <dbReference type="ChEBI" id="CHEBI:29101"/>
        <note>structural</note>
    </ligand>
</feature>
<evidence type="ECO:0000313" key="12">
    <source>
        <dbReference type="EMBL" id="PWB03489.1"/>
    </source>
</evidence>
<evidence type="ECO:0000313" key="13">
    <source>
        <dbReference type="Proteomes" id="UP000244905"/>
    </source>
</evidence>
<keyword evidence="8 11" id="KW-0407">Ion channel</keyword>
<feature type="transmembrane region" description="Helical" evidence="11">
    <location>
        <begin position="70"/>
        <end position="88"/>
    </location>
</feature>
<evidence type="ECO:0000256" key="1">
    <source>
        <dbReference type="ARBA" id="ARBA00004651"/>
    </source>
</evidence>
<keyword evidence="7 11" id="KW-0472">Membrane</keyword>
<dbReference type="PANTHER" id="PTHR28259:SF1">
    <property type="entry name" value="FLUORIDE EXPORT PROTEIN 1-RELATED"/>
    <property type="match status" value="1"/>
</dbReference>
<dbReference type="Pfam" id="PF02537">
    <property type="entry name" value="CRCB"/>
    <property type="match status" value="1"/>
</dbReference>
<keyword evidence="3" id="KW-0997">Cell inner membrane</keyword>
<keyword evidence="2 11" id="KW-1003">Cell membrane</keyword>
<keyword evidence="11" id="KW-0915">Sodium</keyword>
<feature type="binding site" evidence="11">
    <location>
        <position position="78"/>
    </location>
    <ligand>
        <name>Na(+)</name>
        <dbReference type="ChEBI" id="CHEBI:29101"/>
        <note>structural</note>
    </ligand>
</feature>
<dbReference type="GO" id="GO:0062054">
    <property type="term" value="F:fluoride channel activity"/>
    <property type="evidence" value="ECO:0007669"/>
    <property type="project" value="UniProtKB-UniRule"/>
</dbReference>
<dbReference type="EMBL" id="PUEC01000005">
    <property type="protein sequence ID" value="PWB03489.1"/>
    <property type="molecule type" value="Genomic_DNA"/>
</dbReference>
<evidence type="ECO:0000256" key="10">
    <source>
        <dbReference type="ARBA" id="ARBA00035585"/>
    </source>
</evidence>
<evidence type="ECO:0000256" key="3">
    <source>
        <dbReference type="ARBA" id="ARBA00022519"/>
    </source>
</evidence>
<dbReference type="RefSeq" id="WP_107031599.1">
    <property type="nucleotide sequence ID" value="NZ_CAOLSD010000002.1"/>
</dbReference>
<feature type="transmembrane region" description="Helical" evidence="11">
    <location>
        <begin position="100"/>
        <end position="124"/>
    </location>
</feature>
<dbReference type="GO" id="GO:0140114">
    <property type="term" value="P:cellular detoxification of fluoride"/>
    <property type="evidence" value="ECO:0007669"/>
    <property type="project" value="UniProtKB-UniRule"/>
</dbReference>
<dbReference type="NCBIfam" id="TIGR00494">
    <property type="entry name" value="crcB"/>
    <property type="match status" value="1"/>
</dbReference>
<comment type="activity regulation">
    <text evidence="11">Na(+) is not transported, but it plays an essential structural role and its presence is essential for fluoride channel function.</text>
</comment>
<evidence type="ECO:0000256" key="7">
    <source>
        <dbReference type="ARBA" id="ARBA00023136"/>
    </source>
</evidence>
<proteinExistence type="inferred from homology"/>
<dbReference type="GeneID" id="82525344"/>
<organism evidence="12 13">
    <name type="scientific">Duncaniella muris</name>
    <dbReference type="NCBI Taxonomy" id="2094150"/>
    <lineage>
        <taxon>Bacteria</taxon>
        <taxon>Pseudomonadati</taxon>
        <taxon>Bacteroidota</taxon>
        <taxon>Bacteroidia</taxon>
        <taxon>Bacteroidales</taxon>
        <taxon>Muribaculaceae</taxon>
        <taxon>Duncaniella</taxon>
    </lineage>
</organism>
<evidence type="ECO:0000256" key="11">
    <source>
        <dbReference type="HAMAP-Rule" id="MF_00454"/>
    </source>
</evidence>
<name>A0A2V1IS99_9BACT</name>
<evidence type="ECO:0000256" key="6">
    <source>
        <dbReference type="ARBA" id="ARBA00023065"/>
    </source>
</evidence>
<comment type="catalytic activity">
    <reaction evidence="10">
        <text>fluoride(in) = fluoride(out)</text>
        <dbReference type="Rhea" id="RHEA:76159"/>
        <dbReference type="ChEBI" id="CHEBI:17051"/>
    </reaction>
    <physiologicalReaction direction="left-to-right" evidence="10">
        <dbReference type="Rhea" id="RHEA:76160"/>
    </physiologicalReaction>
</comment>
<keyword evidence="6 11" id="KW-0406">Ion transport</keyword>
<dbReference type="Proteomes" id="UP000244905">
    <property type="component" value="Unassembled WGS sequence"/>
</dbReference>
<comment type="function">
    <text evidence="11">Fluoride-specific ion channel. Important for reducing fluoride concentration in the cell, thus reducing its toxicity.</text>
</comment>
<keyword evidence="11" id="KW-0813">Transport</keyword>
<protein>
    <recommendedName>
        <fullName evidence="11">Fluoride-specific ion channel FluC</fullName>
    </recommendedName>
</protein>
<keyword evidence="5 11" id="KW-1133">Transmembrane helix</keyword>
<gene>
    <name evidence="11 12" type="primary">crcB</name>
    <name evidence="11" type="synonym">fluC</name>
    <name evidence="12" type="ORF">C5O23_03135</name>
</gene>
<evidence type="ECO:0000256" key="5">
    <source>
        <dbReference type="ARBA" id="ARBA00022989"/>
    </source>
</evidence>
<dbReference type="GO" id="GO:0005886">
    <property type="term" value="C:plasma membrane"/>
    <property type="evidence" value="ECO:0007669"/>
    <property type="project" value="UniProtKB-SubCell"/>
</dbReference>
<accession>A0A2V1IS99</accession>
<dbReference type="GO" id="GO:0046872">
    <property type="term" value="F:metal ion binding"/>
    <property type="evidence" value="ECO:0007669"/>
    <property type="project" value="UniProtKB-KW"/>
</dbReference>
<feature type="transmembrane region" description="Helical" evidence="11">
    <location>
        <begin position="6"/>
        <end position="23"/>
    </location>
</feature>
<keyword evidence="13" id="KW-1185">Reference proteome</keyword>
<dbReference type="InterPro" id="IPR003691">
    <property type="entry name" value="FluC"/>
</dbReference>
<feature type="transmembrane region" description="Helical" evidence="11">
    <location>
        <begin position="35"/>
        <end position="58"/>
    </location>
</feature>
<evidence type="ECO:0000256" key="4">
    <source>
        <dbReference type="ARBA" id="ARBA00022692"/>
    </source>
</evidence>
<comment type="subcellular location">
    <subcellularLocation>
        <location evidence="1 11">Cell membrane</location>
        <topology evidence="1 11">Multi-pass membrane protein</topology>
    </subcellularLocation>
</comment>
<dbReference type="AlphaFoldDB" id="A0A2V1IS99"/>
<evidence type="ECO:0000256" key="8">
    <source>
        <dbReference type="ARBA" id="ARBA00023303"/>
    </source>
</evidence>
<dbReference type="PANTHER" id="PTHR28259">
    <property type="entry name" value="FLUORIDE EXPORT PROTEIN 1-RELATED"/>
    <property type="match status" value="1"/>
</dbReference>
<evidence type="ECO:0000256" key="2">
    <source>
        <dbReference type="ARBA" id="ARBA00022475"/>
    </source>
</evidence>